<dbReference type="EMBL" id="JAPFFK010000020">
    <property type="protein sequence ID" value="KAJ6680185.1"/>
    <property type="molecule type" value="Genomic_DNA"/>
</dbReference>
<comment type="caution">
    <text evidence="2">The sequence shown here is derived from an EMBL/GenBank/DDBJ whole genome shotgun (WGS) entry which is preliminary data.</text>
</comment>
<dbReference type="Proteomes" id="UP001151532">
    <property type="component" value="Chromosome 14"/>
</dbReference>
<keyword evidence="3" id="KW-1185">Reference proteome</keyword>
<reference evidence="2" key="1">
    <citation type="submission" date="2022-11" db="EMBL/GenBank/DDBJ databases">
        <authorList>
            <person name="Hyden B.L."/>
            <person name="Feng K."/>
            <person name="Yates T."/>
            <person name="Jawdy S."/>
            <person name="Smart L.B."/>
            <person name="Muchero W."/>
        </authorList>
    </citation>
    <scope>NUCLEOTIDE SEQUENCE</scope>
    <source>
        <tissue evidence="2">Shoot tip</tissue>
    </source>
</reference>
<keyword evidence="1" id="KW-0812">Transmembrane</keyword>
<accession>A0A9Q0P256</accession>
<keyword evidence="1" id="KW-0472">Membrane</keyword>
<evidence type="ECO:0000256" key="1">
    <source>
        <dbReference type="SAM" id="Phobius"/>
    </source>
</evidence>
<dbReference type="AlphaFoldDB" id="A0A9Q0P256"/>
<gene>
    <name evidence="2" type="ORF">OIU79_019822</name>
</gene>
<protein>
    <submittedName>
        <fullName evidence="2">Uncharacterized protein</fullName>
    </submittedName>
</protein>
<evidence type="ECO:0000313" key="3">
    <source>
        <dbReference type="Proteomes" id="UP001151532"/>
    </source>
</evidence>
<proteinExistence type="predicted"/>
<feature type="transmembrane region" description="Helical" evidence="1">
    <location>
        <begin position="14"/>
        <end position="34"/>
    </location>
</feature>
<name>A0A9Q0P256_SALPP</name>
<reference evidence="2" key="2">
    <citation type="journal article" date="2023" name="Int. J. Mol. Sci.">
        <title>De Novo Assembly and Annotation of 11 Diverse Shrub Willow (Salix) Genomes Reveals Novel Gene Organization in Sex-Linked Regions.</title>
        <authorList>
            <person name="Hyden B."/>
            <person name="Feng K."/>
            <person name="Yates T.B."/>
            <person name="Jawdy S."/>
            <person name="Cereghino C."/>
            <person name="Smart L.B."/>
            <person name="Muchero W."/>
        </authorList>
    </citation>
    <scope>NUCLEOTIDE SEQUENCE</scope>
    <source>
        <tissue evidence="2">Shoot tip</tissue>
    </source>
</reference>
<sequence length="56" mass="6721">MLSLNILRCEKSEFVLFNLFLTLFIPSWSVWGLGSNRYLCRRNFLQVQDDILRLQI</sequence>
<organism evidence="2 3">
    <name type="scientific">Salix purpurea</name>
    <name type="common">Purple osier willow</name>
    <dbReference type="NCBI Taxonomy" id="77065"/>
    <lineage>
        <taxon>Eukaryota</taxon>
        <taxon>Viridiplantae</taxon>
        <taxon>Streptophyta</taxon>
        <taxon>Embryophyta</taxon>
        <taxon>Tracheophyta</taxon>
        <taxon>Spermatophyta</taxon>
        <taxon>Magnoliopsida</taxon>
        <taxon>eudicotyledons</taxon>
        <taxon>Gunneridae</taxon>
        <taxon>Pentapetalae</taxon>
        <taxon>rosids</taxon>
        <taxon>fabids</taxon>
        <taxon>Malpighiales</taxon>
        <taxon>Salicaceae</taxon>
        <taxon>Saliceae</taxon>
        <taxon>Salix</taxon>
    </lineage>
</organism>
<keyword evidence="1" id="KW-1133">Transmembrane helix</keyword>
<evidence type="ECO:0000313" key="2">
    <source>
        <dbReference type="EMBL" id="KAJ6680185.1"/>
    </source>
</evidence>